<evidence type="ECO:0000313" key="2">
    <source>
        <dbReference type="Proteomes" id="UP001172680"/>
    </source>
</evidence>
<organism evidence="1 2">
    <name type="scientific">Coniosporium tulheliwenetii</name>
    <dbReference type="NCBI Taxonomy" id="3383036"/>
    <lineage>
        <taxon>Eukaryota</taxon>
        <taxon>Fungi</taxon>
        <taxon>Dikarya</taxon>
        <taxon>Ascomycota</taxon>
        <taxon>Pezizomycotina</taxon>
        <taxon>Dothideomycetes</taxon>
        <taxon>Dothideomycetes incertae sedis</taxon>
        <taxon>Coniosporium</taxon>
    </lineage>
</organism>
<reference evidence="1" key="1">
    <citation type="submission" date="2022-10" db="EMBL/GenBank/DDBJ databases">
        <title>Culturing micro-colonial fungi from biological soil crusts in the Mojave desert and describing Neophaeococcomyces mojavensis, and introducing the new genera and species Taxawa tesnikishii.</title>
        <authorList>
            <person name="Kurbessoian T."/>
            <person name="Stajich J.E."/>
        </authorList>
    </citation>
    <scope>NUCLEOTIDE SEQUENCE</scope>
    <source>
        <strain evidence="1">JES_115</strain>
    </source>
</reference>
<gene>
    <name evidence="1" type="ORF">H2199_005206</name>
</gene>
<dbReference type="Proteomes" id="UP001172680">
    <property type="component" value="Unassembled WGS sequence"/>
</dbReference>
<sequence>MSSYLTSLYTTTTSRYASLRRNLLSSEEDGDTEDDSHISRVLRAYYTEKGRPFPPWLPPDPKAPKLNRRRRQLLAGKGAWAEAAAEPEGRESPIPVLRPAATVGESLPSSVKRVWDNGAGEAQSEIVGQCEVGESDWEFKYTRDGERREQSRVESGWIEKSP</sequence>
<keyword evidence="2" id="KW-1185">Reference proteome</keyword>
<accession>A0ACC2Z2V0</accession>
<proteinExistence type="predicted"/>
<evidence type="ECO:0000313" key="1">
    <source>
        <dbReference type="EMBL" id="KAJ9641991.1"/>
    </source>
</evidence>
<protein>
    <submittedName>
        <fullName evidence="1">Uncharacterized protein</fullName>
    </submittedName>
</protein>
<dbReference type="EMBL" id="JAPDRP010000014">
    <property type="protein sequence ID" value="KAJ9641991.1"/>
    <property type="molecule type" value="Genomic_DNA"/>
</dbReference>
<comment type="caution">
    <text evidence="1">The sequence shown here is derived from an EMBL/GenBank/DDBJ whole genome shotgun (WGS) entry which is preliminary data.</text>
</comment>
<name>A0ACC2Z2V0_9PEZI</name>